<feature type="region of interest" description="Disordered" evidence="1">
    <location>
        <begin position="482"/>
        <end position="515"/>
    </location>
</feature>
<keyword evidence="2" id="KW-0812">Transmembrane</keyword>
<feature type="compositionally biased region" description="Basic and acidic residues" evidence="1">
    <location>
        <begin position="316"/>
        <end position="328"/>
    </location>
</feature>
<feature type="transmembrane region" description="Helical" evidence="2">
    <location>
        <begin position="79"/>
        <end position="102"/>
    </location>
</feature>
<feature type="transmembrane region" description="Helical" evidence="2">
    <location>
        <begin position="525"/>
        <end position="544"/>
    </location>
</feature>
<feature type="region of interest" description="Disordered" evidence="1">
    <location>
        <begin position="299"/>
        <end position="372"/>
    </location>
</feature>
<protein>
    <submittedName>
        <fullName evidence="3">Uncharacterized protein</fullName>
    </submittedName>
</protein>
<feature type="transmembrane region" description="Helical" evidence="2">
    <location>
        <begin position="590"/>
        <end position="614"/>
    </location>
</feature>
<sequence>MLAHSLAVLYTVLSLVLFGIFPVLARPVAALAVSLSGVMKQTAQARSLNTPASDTAEPLPESHVPYDVVKEGKSSSTGVYVAVGVITFVALLAFSVLLRYLWIRFAKQHQTNNLRLAGKKPSRGHRFWAKKTKGSYASLPEDTVAVHQYDLPQLSGFGNDSSRRNAVVISQDSRPRTSLKQVLNRPKVHLHDPETARADGVIGFRASQPPVAIPVAEVGKSNTHTGASPSSIASQTAVARGSDDTDTGDLSLISRRNSFEMGDDEQFFTVVKPTGSARPSTISRPENVNPNLQALQVPSVSTSHQGALGTGADGGLKPKELNEGERRGSASSSSKSHRSFLGKLMPKSKNSNGSRGQHAPSRKNGELPGGGDGPFIRCIPNSYTLTTLGTISPCPITSITSCNPNKEPQHHKLPPRGGYSEGKIITVCQADGTCEISVPTPPNTVADKHPTAERISHQTSLSEHQVLSPSRIVFDYNSPTTEASLPKAATPKSSVQAKVLPQDDKSNRNSPSRPLKLSDMLGPNFPHILSIALIGIIFDIFNIIGTECFPLPQLAIQTSLPYAQTILKVESEDREVSGDTLDLLKAWSPLIYALTGLLGVITLFITGHMTVRGYKWLQRRARRQRLVDSLALEAFRLSVLEPARLAAETATTIPTPSTAPAPTGQHEEADPSPGPTSPQAISSRPVSPIAESFQSIPISLGDLNRTSFYMETPMRKLTMMRVPNASSSTLNPVEPRSPSRIRIDNDGQIVRRASSDVGVNSSITDFRNSPSQSSPSLSHTLSHTISRGTTLRAVETAQVPVSSVELLSEAERRALEEEEERRAAAIQNYDERIAGYIKWCSDLIRIAGPGA</sequence>
<dbReference type="Proteomes" id="UP000275078">
    <property type="component" value="Unassembled WGS sequence"/>
</dbReference>
<dbReference type="EMBL" id="ML119645">
    <property type="protein sequence ID" value="RPA87968.1"/>
    <property type="molecule type" value="Genomic_DNA"/>
</dbReference>
<feature type="region of interest" description="Disordered" evidence="1">
    <location>
        <begin position="221"/>
        <end position="249"/>
    </location>
</feature>
<keyword evidence="4" id="KW-1185">Reference proteome</keyword>
<organism evidence="3 4">
    <name type="scientific">Ascobolus immersus RN42</name>
    <dbReference type="NCBI Taxonomy" id="1160509"/>
    <lineage>
        <taxon>Eukaryota</taxon>
        <taxon>Fungi</taxon>
        <taxon>Dikarya</taxon>
        <taxon>Ascomycota</taxon>
        <taxon>Pezizomycotina</taxon>
        <taxon>Pezizomycetes</taxon>
        <taxon>Pezizales</taxon>
        <taxon>Ascobolaceae</taxon>
        <taxon>Ascobolus</taxon>
    </lineage>
</organism>
<accession>A0A3N4ITB2</accession>
<feature type="compositionally biased region" description="Low complexity" evidence="1">
    <location>
        <begin position="649"/>
        <end position="663"/>
    </location>
</feature>
<dbReference type="AlphaFoldDB" id="A0A3N4ITB2"/>
<feature type="compositionally biased region" description="Polar residues" evidence="1">
    <location>
        <begin position="221"/>
        <end position="237"/>
    </location>
</feature>
<evidence type="ECO:0000256" key="1">
    <source>
        <dbReference type="SAM" id="MobiDB-lite"/>
    </source>
</evidence>
<evidence type="ECO:0000313" key="4">
    <source>
        <dbReference type="Proteomes" id="UP000275078"/>
    </source>
</evidence>
<gene>
    <name evidence="3" type="ORF">BJ508DRAFT_337243</name>
</gene>
<reference evidence="3 4" key="1">
    <citation type="journal article" date="2018" name="Nat. Ecol. Evol.">
        <title>Pezizomycetes genomes reveal the molecular basis of ectomycorrhizal truffle lifestyle.</title>
        <authorList>
            <person name="Murat C."/>
            <person name="Payen T."/>
            <person name="Noel B."/>
            <person name="Kuo A."/>
            <person name="Morin E."/>
            <person name="Chen J."/>
            <person name="Kohler A."/>
            <person name="Krizsan K."/>
            <person name="Balestrini R."/>
            <person name="Da Silva C."/>
            <person name="Montanini B."/>
            <person name="Hainaut M."/>
            <person name="Levati E."/>
            <person name="Barry K.W."/>
            <person name="Belfiori B."/>
            <person name="Cichocki N."/>
            <person name="Clum A."/>
            <person name="Dockter R.B."/>
            <person name="Fauchery L."/>
            <person name="Guy J."/>
            <person name="Iotti M."/>
            <person name="Le Tacon F."/>
            <person name="Lindquist E.A."/>
            <person name="Lipzen A."/>
            <person name="Malagnac F."/>
            <person name="Mello A."/>
            <person name="Molinier V."/>
            <person name="Miyauchi S."/>
            <person name="Poulain J."/>
            <person name="Riccioni C."/>
            <person name="Rubini A."/>
            <person name="Sitrit Y."/>
            <person name="Splivallo R."/>
            <person name="Traeger S."/>
            <person name="Wang M."/>
            <person name="Zifcakova L."/>
            <person name="Wipf D."/>
            <person name="Zambonelli A."/>
            <person name="Paolocci F."/>
            <person name="Nowrousian M."/>
            <person name="Ottonello S."/>
            <person name="Baldrian P."/>
            <person name="Spatafora J.W."/>
            <person name="Henrissat B."/>
            <person name="Nagy L.G."/>
            <person name="Aury J.M."/>
            <person name="Wincker P."/>
            <person name="Grigoriev I.V."/>
            <person name="Bonfante P."/>
            <person name="Martin F.M."/>
        </authorList>
    </citation>
    <scope>NUCLEOTIDE SEQUENCE [LARGE SCALE GENOMIC DNA]</scope>
    <source>
        <strain evidence="3 4">RN42</strain>
    </source>
</reference>
<evidence type="ECO:0000313" key="3">
    <source>
        <dbReference type="EMBL" id="RPA87968.1"/>
    </source>
</evidence>
<evidence type="ECO:0000256" key="2">
    <source>
        <dbReference type="SAM" id="Phobius"/>
    </source>
</evidence>
<name>A0A3N4ITB2_ASCIM</name>
<keyword evidence="2" id="KW-0472">Membrane</keyword>
<feature type="region of interest" description="Disordered" evidence="1">
    <location>
        <begin position="649"/>
        <end position="686"/>
    </location>
</feature>
<proteinExistence type="predicted"/>
<keyword evidence="2" id="KW-1133">Transmembrane helix</keyword>